<comment type="caution">
    <text evidence="1">The sequence shown here is derived from an EMBL/GenBank/DDBJ whole genome shotgun (WGS) entry which is preliminary data.</text>
</comment>
<evidence type="ECO:0000313" key="2">
    <source>
        <dbReference type="Proteomes" id="UP000188268"/>
    </source>
</evidence>
<keyword evidence="2" id="KW-1185">Reference proteome</keyword>
<evidence type="ECO:0000313" key="1">
    <source>
        <dbReference type="EMBL" id="OMO99980.1"/>
    </source>
</evidence>
<protein>
    <submittedName>
        <fullName evidence="1">Uncharacterized protein</fullName>
    </submittedName>
</protein>
<accession>A0A1R3JYU1</accession>
<dbReference type="Gramene" id="OMO99980">
    <property type="protein sequence ID" value="OMO99980"/>
    <property type="gene ID" value="CCACVL1_03513"/>
</dbReference>
<proteinExistence type="predicted"/>
<dbReference type="AlphaFoldDB" id="A0A1R3JYU1"/>
<gene>
    <name evidence="1" type="ORF">CCACVL1_03513</name>
</gene>
<dbReference type="Proteomes" id="UP000188268">
    <property type="component" value="Unassembled WGS sequence"/>
</dbReference>
<sequence>MEGCRRPYSRKIGNRGVGTTILRNLWPEAEAPIIDT</sequence>
<dbReference type="EMBL" id="AWWV01006735">
    <property type="protein sequence ID" value="OMO99980.1"/>
    <property type="molecule type" value="Genomic_DNA"/>
</dbReference>
<organism evidence="1 2">
    <name type="scientific">Corchorus capsularis</name>
    <name type="common">Jute</name>
    <dbReference type="NCBI Taxonomy" id="210143"/>
    <lineage>
        <taxon>Eukaryota</taxon>
        <taxon>Viridiplantae</taxon>
        <taxon>Streptophyta</taxon>
        <taxon>Embryophyta</taxon>
        <taxon>Tracheophyta</taxon>
        <taxon>Spermatophyta</taxon>
        <taxon>Magnoliopsida</taxon>
        <taxon>eudicotyledons</taxon>
        <taxon>Gunneridae</taxon>
        <taxon>Pentapetalae</taxon>
        <taxon>rosids</taxon>
        <taxon>malvids</taxon>
        <taxon>Malvales</taxon>
        <taxon>Malvaceae</taxon>
        <taxon>Grewioideae</taxon>
        <taxon>Apeibeae</taxon>
        <taxon>Corchorus</taxon>
    </lineage>
</organism>
<name>A0A1R3JYU1_COCAP</name>
<reference evidence="1 2" key="1">
    <citation type="submission" date="2013-09" db="EMBL/GenBank/DDBJ databases">
        <title>Corchorus capsularis genome sequencing.</title>
        <authorList>
            <person name="Alam M."/>
            <person name="Haque M.S."/>
            <person name="Islam M.S."/>
            <person name="Emdad E.M."/>
            <person name="Islam M.M."/>
            <person name="Ahmed B."/>
            <person name="Halim A."/>
            <person name="Hossen Q.M.M."/>
            <person name="Hossain M.Z."/>
            <person name="Ahmed R."/>
            <person name="Khan M.M."/>
            <person name="Islam R."/>
            <person name="Rashid M.M."/>
            <person name="Khan S.A."/>
            <person name="Rahman M.S."/>
            <person name="Alam M."/>
        </authorList>
    </citation>
    <scope>NUCLEOTIDE SEQUENCE [LARGE SCALE GENOMIC DNA]</scope>
    <source>
        <strain evidence="2">cv. CVL-1</strain>
        <tissue evidence="1">Whole seedling</tissue>
    </source>
</reference>